<evidence type="ECO:0000256" key="1">
    <source>
        <dbReference type="SAM" id="MobiDB-lite"/>
    </source>
</evidence>
<protein>
    <submittedName>
        <fullName evidence="3">(northern house mosquito) hypothetical protein</fullName>
    </submittedName>
</protein>
<name>A0A8D8MFZ8_CULPI</name>
<dbReference type="AlphaFoldDB" id="A0A8D8MFZ8"/>
<keyword evidence="2" id="KW-0812">Transmembrane</keyword>
<feature type="compositionally biased region" description="Low complexity" evidence="1">
    <location>
        <begin position="1"/>
        <end position="11"/>
    </location>
</feature>
<sequence length="100" mass="11200">MRPSWRSPSPRDSGWGNFRPKMRPRPTPCGRTSTADRCSFCSGWRRGTPTLGCITTRANWSLGALGNSCIKRWRDRGGCCGLIALFLCSFSLFMMMENSS</sequence>
<keyword evidence="2" id="KW-0472">Membrane</keyword>
<dbReference type="EMBL" id="HBUE01302551">
    <property type="protein sequence ID" value="CAG6579659.1"/>
    <property type="molecule type" value="Transcribed_RNA"/>
</dbReference>
<proteinExistence type="predicted"/>
<feature type="transmembrane region" description="Helical" evidence="2">
    <location>
        <begin position="77"/>
        <end position="96"/>
    </location>
</feature>
<accession>A0A8D8MFZ8</accession>
<feature type="region of interest" description="Disordered" evidence="1">
    <location>
        <begin position="1"/>
        <end position="33"/>
    </location>
</feature>
<keyword evidence="2" id="KW-1133">Transmembrane helix</keyword>
<reference evidence="3" key="1">
    <citation type="submission" date="2021-05" db="EMBL/GenBank/DDBJ databases">
        <authorList>
            <person name="Alioto T."/>
            <person name="Alioto T."/>
            <person name="Gomez Garrido J."/>
        </authorList>
    </citation>
    <scope>NUCLEOTIDE SEQUENCE</scope>
</reference>
<organism evidence="3">
    <name type="scientific">Culex pipiens</name>
    <name type="common">House mosquito</name>
    <dbReference type="NCBI Taxonomy" id="7175"/>
    <lineage>
        <taxon>Eukaryota</taxon>
        <taxon>Metazoa</taxon>
        <taxon>Ecdysozoa</taxon>
        <taxon>Arthropoda</taxon>
        <taxon>Hexapoda</taxon>
        <taxon>Insecta</taxon>
        <taxon>Pterygota</taxon>
        <taxon>Neoptera</taxon>
        <taxon>Endopterygota</taxon>
        <taxon>Diptera</taxon>
        <taxon>Nematocera</taxon>
        <taxon>Culicoidea</taxon>
        <taxon>Culicidae</taxon>
        <taxon>Culicinae</taxon>
        <taxon>Culicini</taxon>
        <taxon>Culex</taxon>
        <taxon>Culex</taxon>
    </lineage>
</organism>
<dbReference type="EMBL" id="HBUE01196538">
    <property type="protein sequence ID" value="CAG6527933.1"/>
    <property type="molecule type" value="Transcribed_RNA"/>
</dbReference>
<evidence type="ECO:0000313" key="3">
    <source>
        <dbReference type="EMBL" id="CAG6527933.1"/>
    </source>
</evidence>
<evidence type="ECO:0000256" key="2">
    <source>
        <dbReference type="SAM" id="Phobius"/>
    </source>
</evidence>